<feature type="compositionally biased region" description="Low complexity" evidence="5">
    <location>
        <begin position="106"/>
        <end position="116"/>
    </location>
</feature>
<evidence type="ECO:0000256" key="2">
    <source>
        <dbReference type="ARBA" id="ARBA00022737"/>
    </source>
</evidence>
<sequence>MYVNPNLSDTKKQNGAALRTNSLGTGIRTPPLERKSKFSALGRFFKPWKWRRKKKSEKFEATSKSLERKISVRANREELVQKGILLPESPISTIPEPGETNFTGLINQNNNSSTNVSSSVSVQQICQTSQNGNNNLVPHSMSAHEIGQVPLTPLAQHQQALHQQLQLRFANSNNSGTGVTNAKRAFLSPRLYVGLGMRNVWRNAKALGLVLSKSSHDPPLTADEFNAYTVSGDCRVADELDPSNPIVQSGDLRGETGELTRASSFALRGVDAVEVLESIKHVKSNAVGLDGVPLKFIKLSSYRS</sequence>
<dbReference type="GO" id="GO:0030036">
    <property type="term" value="P:actin cytoskeleton organization"/>
    <property type="evidence" value="ECO:0007669"/>
    <property type="project" value="TreeGrafter"/>
</dbReference>
<dbReference type="Pfam" id="PF02755">
    <property type="entry name" value="RPEL"/>
    <property type="match status" value="1"/>
</dbReference>
<dbReference type="InterPro" id="IPR004018">
    <property type="entry name" value="RPEL_repeat"/>
</dbReference>
<dbReference type="SMART" id="SM00707">
    <property type="entry name" value="RPEL"/>
    <property type="match status" value="1"/>
</dbReference>
<dbReference type="AlphaFoldDB" id="A0A9Q0N6V4"/>
<dbReference type="PANTHER" id="PTHR12751:SF18">
    <property type="entry name" value="PHOSPHATASE AND ACTIN REGULATOR 1"/>
    <property type="match status" value="1"/>
</dbReference>
<dbReference type="Proteomes" id="UP001151699">
    <property type="component" value="Chromosome B"/>
</dbReference>
<feature type="repeat" description="RPEL" evidence="4">
    <location>
        <begin position="64"/>
        <end position="89"/>
    </location>
</feature>
<feature type="region of interest" description="Disordered" evidence="5">
    <location>
        <begin position="1"/>
        <end position="27"/>
    </location>
</feature>
<accession>A0A9Q0N6V4</accession>
<evidence type="ECO:0000256" key="3">
    <source>
        <dbReference type="ARBA" id="ARBA00023203"/>
    </source>
</evidence>
<dbReference type="GO" id="GO:0003779">
    <property type="term" value="F:actin binding"/>
    <property type="evidence" value="ECO:0007669"/>
    <property type="project" value="UniProtKB-KW"/>
</dbReference>
<feature type="region of interest" description="Disordered" evidence="5">
    <location>
        <begin position="97"/>
        <end position="116"/>
    </location>
</feature>
<evidence type="ECO:0000256" key="4">
    <source>
        <dbReference type="PROSITE-ProRule" id="PRU00401"/>
    </source>
</evidence>
<organism evidence="6 7">
    <name type="scientific">Pseudolycoriella hygida</name>
    <dbReference type="NCBI Taxonomy" id="35572"/>
    <lineage>
        <taxon>Eukaryota</taxon>
        <taxon>Metazoa</taxon>
        <taxon>Ecdysozoa</taxon>
        <taxon>Arthropoda</taxon>
        <taxon>Hexapoda</taxon>
        <taxon>Insecta</taxon>
        <taxon>Pterygota</taxon>
        <taxon>Neoptera</taxon>
        <taxon>Endopterygota</taxon>
        <taxon>Diptera</taxon>
        <taxon>Nematocera</taxon>
        <taxon>Sciaroidea</taxon>
        <taxon>Sciaridae</taxon>
        <taxon>Pseudolycoriella</taxon>
    </lineage>
</organism>
<dbReference type="OrthoDB" id="5563016at2759"/>
<evidence type="ECO:0000313" key="6">
    <source>
        <dbReference type="EMBL" id="KAJ6643719.1"/>
    </source>
</evidence>
<evidence type="ECO:0000313" key="7">
    <source>
        <dbReference type="Proteomes" id="UP001151699"/>
    </source>
</evidence>
<dbReference type="Gene3D" id="6.10.140.2130">
    <property type="match status" value="1"/>
</dbReference>
<evidence type="ECO:0000256" key="1">
    <source>
        <dbReference type="ARBA" id="ARBA00009795"/>
    </source>
</evidence>
<dbReference type="PANTHER" id="PTHR12751">
    <property type="entry name" value="PHOSPHATASE AND ACTIN REGULATOR PHACTR"/>
    <property type="match status" value="1"/>
</dbReference>
<protein>
    <submittedName>
        <fullName evidence="6">Phosphatase and actin regulator 1</fullName>
    </submittedName>
</protein>
<keyword evidence="3" id="KW-0009">Actin-binding</keyword>
<dbReference type="PROSITE" id="PS51073">
    <property type="entry name" value="RPEL"/>
    <property type="match status" value="1"/>
</dbReference>
<comment type="caution">
    <text evidence="6">The sequence shown here is derived from an EMBL/GenBank/DDBJ whole genome shotgun (WGS) entry which is preliminary data.</text>
</comment>
<comment type="similarity">
    <text evidence="1">Belongs to the phosphatase and actin regulator family.</text>
</comment>
<keyword evidence="2" id="KW-0677">Repeat</keyword>
<dbReference type="EMBL" id="WJQU01000002">
    <property type="protein sequence ID" value="KAJ6643719.1"/>
    <property type="molecule type" value="Genomic_DNA"/>
</dbReference>
<reference evidence="6" key="1">
    <citation type="submission" date="2022-07" db="EMBL/GenBank/DDBJ databases">
        <authorList>
            <person name="Trinca V."/>
            <person name="Uliana J.V.C."/>
            <person name="Torres T.T."/>
            <person name="Ward R.J."/>
            <person name="Monesi N."/>
        </authorList>
    </citation>
    <scope>NUCLEOTIDE SEQUENCE</scope>
    <source>
        <strain evidence="6">HSMRA1968</strain>
        <tissue evidence="6">Whole embryos</tissue>
    </source>
</reference>
<gene>
    <name evidence="6" type="primary">phactr1</name>
    <name evidence="6" type="ORF">Bhyg_08684</name>
</gene>
<name>A0A9Q0N6V4_9DIPT</name>
<proteinExistence type="inferred from homology"/>
<keyword evidence="7" id="KW-1185">Reference proteome</keyword>
<evidence type="ECO:0000256" key="5">
    <source>
        <dbReference type="SAM" id="MobiDB-lite"/>
    </source>
</evidence>